<dbReference type="Gene3D" id="3.40.50.150">
    <property type="entry name" value="Vaccinia Virus protein VP39"/>
    <property type="match status" value="1"/>
</dbReference>
<dbReference type="InterPro" id="IPR050447">
    <property type="entry name" value="Erg6_SMT_methyltransf"/>
</dbReference>
<dbReference type="CDD" id="cd02440">
    <property type="entry name" value="AdoMet_MTases"/>
    <property type="match status" value="1"/>
</dbReference>
<evidence type="ECO:0000259" key="1">
    <source>
        <dbReference type="Pfam" id="PF13649"/>
    </source>
</evidence>
<reference evidence="2 3" key="1">
    <citation type="submission" date="2020-08" db="EMBL/GenBank/DDBJ databases">
        <title>Genomic Encyclopedia of Type Strains, Phase III (KMG-III): the genomes of soil and plant-associated and newly described type strains.</title>
        <authorList>
            <person name="Whitman W."/>
        </authorList>
    </citation>
    <scope>NUCLEOTIDE SEQUENCE [LARGE SCALE GENOMIC DNA]</scope>
    <source>
        <strain evidence="2 3">CECT 5862</strain>
    </source>
</reference>
<dbReference type="InterPro" id="IPR029063">
    <property type="entry name" value="SAM-dependent_MTases_sf"/>
</dbReference>
<sequence>MDRERLAYIRQEEKIYHDELFEQHRLFDPGTWMHKPVQAVLDSLELLRDRGIRNVLDLGCGVGRHSIPIAQQLTGRSGKVICVDLLASAIEKLKAYSDSYGVAGSIEAVQADLEDFPIASEQYDLLVAISSLEHISTPQNLAAKLQEMANGTKAEGINCILINASIQELITATDEHLDPMFEINLPTAQMLELLHKQYAGWEILQETIKPAAFPIQRADKQVTLRLEVITFVARK</sequence>
<dbReference type="GO" id="GO:0032259">
    <property type="term" value="P:methylation"/>
    <property type="evidence" value="ECO:0007669"/>
    <property type="project" value="UniProtKB-KW"/>
</dbReference>
<evidence type="ECO:0000313" key="3">
    <source>
        <dbReference type="Proteomes" id="UP000570361"/>
    </source>
</evidence>
<keyword evidence="2" id="KW-0489">Methyltransferase</keyword>
<comment type="caution">
    <text evidence="2">The sequence shown here is derived from an EMBL/GenBank/DDBJ whole genome shotgun (WGS) entry which is preliminary data.</text>
</comment>
<dbReference type="GO" id="GO:0008168">
    <property type="term" value="F:methyltransferase activity"/>
    <property type="evidence" value="ECO:0007669"/>
    <property type="project" value="UniProtKB-KW"/>
</dbReference>
<accession>A0A7W5AWW7</accession>
<dbReference type="EMBL" id="JACHXK010000003">
    <property type="protein sequence ID" value="MBB3109756.1"/>
    <property type="molecule type" value="Genomic_DNA"/>
</dbReference>
<keyword evidence="2" id="KW-0808">Transferase</keyword>
<name>A0A7W5AWW7_9BACL</name>
<feature type="domain" description="Methyltransferase" evidence="1">
    <location>
        <begin position="55"/>
        <end position="156"/>
    </location>
</feature>
<evidence type="ECO:0000313" key="2">
    <source>
        <dbReference type="EMBL" id="MBB3109756.1"/>
    </source>
</evidence>
<dbReference type="SUPFAM" id="SSF53335">
    <property type="entry name" value="S-adenosyl-L-methionine-dependent methyltransferases"/>
    <property type="match status" value="1"/>
</dbReference>
<dbReference type="PANTHER" id="PTHR44068">
    <property type="entry name" value="ZGC:194242"/>
    <property type="match status" value="1"/>
</dbReference>
<gene>
    <name evidence="2" type="ORF">FHS18_001819</name>
</gene>
<dbReference type="PANTHER" id="PTHR44068:SF11">
    <property type="entry name" value="GERANYL DIPHOSPHATE 2-C-METHYLTRANSFERASE"/>
    <property type="match status" value="1"/>
</dbReference>
<proteinExistence type="predicted"/>
<dbReference type="AlphaFoldDB" id="A0A7W5AWW7"/>
<protein>
    <submittedName>
        <fullName evidence="2">2-polyprenyl-3-methyl-5-hydroxy-6-metoxy-1, 4-benzoquinol methylase</fullName>
    </submittedName>
</protein>
<organism evidence="2 3">
    <name type="scientific">Paenibacillus phyllosphaerae</name>
    <dbReference type="NCBI Taxonomy" id="274593"/>
    <lineage>
        <taxon>Bacteria</taxon>
        <taxon>Bacillati</taxon>
        <taxon>Bacillota</taxon>
        <taxon>Bacilli</taxon>
        <taxon>Bacillales</taxon>
        <taxon>Paenibacillaceae</taxon>
        <taxon>Paenibacillus</taxon>
    </lineage>
</organism>
<dbReference type="Proteomes" id="UP000570361">
    <property type="component" value="Unassembled WGS sequence"/>
</dbReference>
<dbReference type="RefSeq" id="WP_183599142.1">
    <property type="nucleotide sequence ID" value="NZ_JACHXK010000003.1"/>
</dbReference>
<keyword evidence="3" id="KW-1185">Reference proteome</keyword>
<dbReference type="Pfam" id="PF13649">
    <property type="entry name" value="Methyltransf_25"/>
    <property type="match status" value="1"/>
</dbReference>
<dbReference type="InterPro" id="IPR041698">
    <property type="entry name" value="Methyltransf_25"/>
</dbReference>